<keyword evidence="9" id="KW-1185">Reference proteome</keyword>
<dbReference type="EMBL" id="JAVDVW010000001">
    <property type="protein sequence ID" value="MDR7097743.1"/>
    <property type="molecule type" value="Genomic_DNA"/>
</dbReference>
<feature type="transmembrane region" description="Helical" evidence="7">
    <location>
        <begin position="413"/>
        <end position="433"/>
    </location>
</feature>
<evidence type="ECO:0000256" key="7">
    <source>
        <dbReference type="SAM" id="Phobius"/>
    </source>
</evidence>
<name>A0ABU1VJT9_9GAMM</name>
<organism evidence="8 9">
    <name type="scientific">Agrilutibacter niabensis</name>
    <dbReference type="NCBI Taxonomy" id="380628"/>
    <lineage>
        <taxon>Bacteria</taxon>
        <taxon>Pseudomonadati</taxon>
        <taxon>Pseudomonadota</taxon>
        <taxon>Gammaproteobacteria</taxon>
        <taxon>Lysobacterales</taxon>
        <taxon>Lysobacteraceae</taxon>
        <taxon>Agrilutibacter</taxon>
    </lineage>
</organism>
<reference evidence="8 9" key="1">
    <citation type="submission" date="2023-07" db="EMBL/GenBank/DDBJ databases">
        <title>Sorghum-associated microbial communities from plants grown in Nebraska, USA.</title>
        <authorList>
            <person name="Schachtman D."/>
        </authorList>
    </citation>
    <scope>NUCLEOTIDE SEQUENCE [LARGE SCALE GENOMIC DNA]</scope>
    <source>
        <strain evidence="8 9">BE187</strain>
    </source>
</reference>
<evidence type="ECO:0000313" key="9">
    <source>
        <dbReference type="Proteomes" id="UP001267878"/>
    </source>
</evidence>
<feature type="transmembrane region" description="Helical" evidence="7">
    <location>
        <begin position="256"/>
        <end position="276"/>
    </location>
</feature>
<feature type="transmembrane region" description="Helical" evidence="7">
    <location>
        <begin position="139"/>
        <end position="160"/>
    </location>
</feature>
<dbReference type="Pfam" id="PF13440">
    <property type="entry name" value="Polysacc_synt_3"/>
    <property type="match status" value="1"/>
</dbReference>
<keyword evidence="4 7" id="KW-0812">Transmembrane</keyword>
<dbReference type="Proteomes" id="UP001267878">
    <property type="component" value="Unassembled WGS sequence"/>
</dbReference>
<feature type="transmembrane region" description="Helical" evidence="7">
    <location>
        <begin position="333"/>
        <end position="364"/>
    </location>
</feature>
<evidence type="ECO:0000256" key="3">
    <source>
        <dbReference type="ARBA" id="ARBA00022475"/>
    </source>
</evidence>
<proteinExistence type="inferred from homology"/>
<comment type="similarity">
    <text evidence="2">Belongs to the polysaccharide synthase family.</text>
</comment>
<evidence type="ECO:0000313" key="8">
    <source>
        <dbReference type="EMBL" id="MDR7097743.1"/>
    </source>
</evidence>
<feature type="transmembrane region" description="Helical" evidence="7">
    <location>
        <begin position="117"/>
        <end position="133"/>
    </location>
</feature>
<feature type="transmembrane region" description="Helical" evidence="7">
    <location>
        <begin position="84"/>
        <end position="105"/>
    </location>
</feature>
<keyword evidence="6 7" id="KW-0472">Membrane</keyword>
<feature type="transmembrane region" description="Helical" evidence="7">
    <location>
        <begin position="49"/>
        <end position="72"/>
    </location>
</feature>
<evidence type="ECO:0000256" key="1">
    <source>
        <dbReference type="ARBA" id="ARBA00004651"/>
    </source>
</evidence>
<evidence type="ECO:0000256" key="5">
    <source>
        <dbReference type="ARBA" id="ARBA00022989"/>
    </source>
</evidence>
<evidence type="ECO:0000256" key="2">
    <source>
        <dbReference type="ARBA" id="ARBA00007430"/>
    </source>
</evidence>
<dbReference type="CDD" id="cd13127">
    <property type="entry name" value="MATE_tuaB_like"/>
    <property type="match status" value="1"/>
</dbReference>
<sequence length="453" mass="48619">MLARLLAPSDFGLIAMLSLFIGLASVLMDGGFSAALIQRREIDEADKSTVFWFNLCTGGLLTLALFAAAPIIARIFDRPALVPLTRAMAFLCLLSSTGAIHSTLLIRDLNFRTQAKAGAIAALVSAGVAIILASRGYGVWALVAQALLMAAALSALLWALNPWRPSLTFNLASLRKLLGFGGYHLGSSLLEMAYSRLYTLFVGRSFGASELGYYANADNTRMIPGNFLAGVISRVALPMFSAAAQEPLTLRRGMQLSIRGMMLINAPVMLGLAVLAEPVITVLFGRQWLPAVPIFRVLCLAGVLYPLNAINLHALMAQGHAGLMFRLEVTKKMLGIAFLVVGAWYGVMGVAWSQVAFSIVALCINAHYSAKLLDFGAFSQFREFAPSTIAAALVAVGVQTVCWVWMATPFMKLVVLGGAGALVYLAVISLARLDALEDVAALFWRARLSRQDK</sequence>
<evidence type="ECO:0000256" key="4">
    <source>
        <dbReference type="ARBA" id="ARBA00022692"/>
    </source>
</evidence>
<gene>
    <name evidence="8" type="ORF">J2X04_000090</name>
</gene>
<accession>A0ABU1VJT9</accession>
<evidence type="ECO:0000256" key="6">
    <source>
        <dbReference type="ARBA" id="ARBA00023136"/>
    </source>
</evidence>
<keyword evidence="5 7" id="KW-1133">Transmembrane helix</keyword>
<dbReference type="PANTHER" id="PTHR30250">
    <property type="entry name" value="PST FAMILY PREDICTED COLANIC ACID TRANSPORTER"/>
    <property type="match status" value="1"/>
</dbReference>
<comment type="subcellular location">
    <subcellularLocation>
        <location evidence="1">Cell membrane</location>
        <topology evidence="1">Multi-pass membrane protein</topology>
    </subcellularLocation>
</comment>
<feature type="transmembrane region" description="Helical" evidence="7">
    <location>
        <begin position="288"/>
        <end position="312"/>
    </location>
</feature>
<feature type="transmembrane region" description="Helical" evidence="7">
    <location>
        <begin position="12"/>
        <end position="37"/>
    </location>
</feature>
<comment type="caution">
    <text evidence="8">The sequence shown here is derived from an EMBL/GenBank/DDBJ whole genome shotgun (WGS) entry which is preliminary data.</text>
</comment>
<keyword evidence="3" id="KW-1003">Cell membrane</keyword>
<dbReference type="PANTHER" id="PTHR30250:SF10">
    <property type="entry name" value="LIPOPOLYSACCHARIDE BIOSYNTHESIS PROTEIN WZXC"/>
    <property type="match status" value="1"/>
</dbReference>
<protein>
    <submittedName>
        <fullName evidence="8">O-antigen/teichoic acid export membrane protein</fullName>
    </submittedName>
</protein>
<dbReference type="InterPro" id="IPR050833">
    <property type="entry name" value="Poly_Biosynth_Transport"/>
</dbReference>
<feature type="transmembrane region" description="Helical" evidence="7">
    <location>
        <begin position="384"/>
        <end position="406"/>
    </location>
</feature>